<gene>
    <name evidence="14" type="ORF">ENM60_02625</name>
</gene>
<keyword evidence="8" id="KW-0547">Nucleotide-binding</keyword>
<dbReference type="GO" id="GO:0004826">
    <property type="term" value="F:phenylalanine-tRNA ligase activity"/>
    <property type="evidence" value="ECO:0007669"/>
    <property type="project" value="UniProtKB-EC"/>
</dbReference>
<dbReference type="InterPro" id="IPR009061">
    <property type="entry name" value="DNA-bd_dom_put_sf"/>
</dbReference>
<dbReference type="InterPro" id="IPR045060">
    <property type="entry name" value="Phe-tRNA-ligase_IIc_bsu"/>
</dbReference>
<evidence type="ECO:0000256" key="3">
    <source>
        <dbReference type="ARBA" id="ARBA00007438"/>
    </source>
</evidence>
<dbReference type="InterPro" id="IPR005146">
    <property type="entry name" value="B3/B4_tRNA-bd"/>
</dbReference>
<dbReference type="EMBL" id="DRYK01000035">
    <property type="protein sequence ID" value="HHP67675.1"/>
    <property type="molecule type" value="Genomic_DNA"/>
</dbReference>
<evidence type="ECO:0000256" key="1">
    <source>
        <dbReference type="ARBA" id="ARBA00001946"/>
    </source>
</evidence>
<keyword evidence="12" id="KW-0030">Aminoacyl-tRNA synthetase</keyword>
<evidence type="ECO:0000256" key="10">
    <source>
        <dbReference type="ARBA" id="ARBA00022842"/>
    </source>
</evidence>
<dbReference type="InterPro" id="IPR045864">
    <property type="entry name" value="aa-tRNA-synth_II/BPL/LPL"/>
</dbReference>
<sequence>MPTISIQLDDLYRLLGRRLDKKDLVDLLTKLKCEVEEFSDTMLVYEANHDRPDLFSVEGLARAIKNLLGLPAKEPRVSECGVAAYAESVEGRPYVAFAVVKNVTLDDEALRQIIQLQEKLHATYGRNRRKASIGLYDLDRVKPPIYYKKVDPDTTRYRPLGYDRDMSLREVLKYTDKGREYGFIIEGMPKFPVIADSEGRILSLAPILNSEDAKVTTSTRNILVDSTGLDPRIVVDMATIVAFNLYERGDATELCIVKTLYENGIEVAAPRLEGVLQEISLKEVNELIGANITVEEATGLLKQFGYKVLGVRDWMIIAQAPPYRVDVLSWVDAAEDIAIAYGYDKLGEEAGELPPATRGGRENEVEHFSYFLRSIMVSMGFSEVANYMMTNTNLDVNLFGRRVEPIVVANPISERFTSIRTWLTPGLLGVIVENKNKASDFKIFEVGDVAYVREGRVVEERRIGLAISNYNATLTDGLAAVKTLVNTLGLSPRFADGGVEGLLKERTALILIDNEVIGFVGEVHPEILYKLNYDRPVVVAEINVEKLLKILERH</sequence>
<dbReference type="SUPFAM" id="SSF55681">
    <property type="entry name" value="Class II aaRS and biotin synthetases"/>
    <property type="match status" value="1"/>
</dbReference>
<keyword evidence="10" id="KW-0460">Magnesium</keyword>
<dbReference type="Gene3D" id="3.50.40.10">
    <property type="entry name" value="Phenylalanyl-trna Synthetase, Chain B, domain 3"/>
    <property type="match status" value="1"/>
</dbReference>
<dbReference type="PROSITE" id="PS51483">
    <property type="entry name" value="B5"/>
    <property type="match status" value="1"/>
</dbReference>
<proteinExistence type="inferred from homology"/>
<evidence type="ECO:0000256" key="9">
    <source>
        <dbReference type="ARBA" id="ARBA00022840"/>
    </source>
</evidence>
<comment type="subcellular location">
    <subcellularLocation>
        <location evidence="2">Cytoplasm</location>
    </subcellularLocation>
</comment>
<dbReference type="Gene3D" id="3.30.930.10">
    <property type="entry name" value="Bira Bifunctional Protein, Domain 2"/>
    <property type="match status" value="1"/>
</dbReference>
<keyword evidence="5" id="KW-0963">Cytoplasm</keyword>
<dbReference type="Pfam" id="PF17759">
    <property type="entry name" value="tRNA_synthFbeta"/>
    <property type="match status" value="1"/>
</dbReference>
<dbReference type="AlphaFoldDB" id="A0A7J3XYP1"/>
<dbReference type="NCBIfam" id="TIGR00471">
    <property type="entry name" value="pheT_arch"/>
    <property type="match status" value="1"/>
</dbReference>
<dbReference type="PANTHER" id="PTHR10947">
    <property type="entry name" value="PHENYLALANYL-TRNA SYNTHETASE BETA CHAIN AND LEUCINE-RICH REPEAT-CONTAINING PROTEIN 47"/>
    <property type="match status" value="1"/>
</dbReference>
<protein>
    <recommendedName>
        <fullName evidence="4">phenylalanine--tRNA ligase</fullName>
        <ecNumber evidence="4">6.1.1.20</ecNumber>
    </recommendedName>
</protein>
<evidence type="ECO:0000256" key="12">
    <source>
        <dbReference type="ARBA" id="ARBA00023146"/>
    </source>
</evidence>
<dbReference type="Pfam" id="PF03483">
    <property type="entry name" value="B3_4"/>
    <property type="match status" value="1"/>
</dbReference>
<dbReference type="PANTHER" id="PTHR10947:SF0">
    <property type="entry name" value="PHENYLALANINE--TRNA LIGASE BETA SUBUNIT"/>
    <property type="match status" value="1"/>
</dbReference>
<evidence type="ECO:0000259" key="13">
    <source>
        <dbReference type="PROSITE" id="PS51483"/>
    </source>
</evidence>
<comment type="caution">
    <text evidence="14">The sequence shown here is derived from an EMBL/GenBank/DDBJ whole genome shotgun (WGS) entry which is preliminary data.</text>
</comment>
<dbReference type="GO" id="GO:0003723">
    <property type="term" value="F:RNA binding"/>
    <property type="evidence" value="ECO:0007669"/>
    <property type="project" value="InterPro"/>
</dbReference>
<dbReference type="Pfam" id="PF03484">
    <property type="entry name" value="B5"/>
    <property type="match status" value="1"/>
</dbReference>
<dbReference type="GO" id="GO:0000287">
    <property type="term" value="F:magnesium ion binding"/>
    <property type="evidence" value="ECO:0007669"/>
    <property type="project" value="InterPro"/>
</dbReference>
<keyword evidence="11" id="KW-0648">Protein biosynthesis</keyword>
<feature type="domain" description="B5" evidence="13">
    <location>
        <begin position="272"/>
        <end position="348"/>
    </location>
</feature>
<evidence type="ECO:0000256" key="2">
    <source>
        <dbReference type="ARBA" id="ARBA00004496"/>
    </source>
</evidence>
<dbReference type="SMART" id="SM00874">
    <property type="entry name" value="B5"/>
    <property type="match status" value="1"/>
</dbReference>
<keyword evidence="7" id="KW-0479">Metal-binding</keyword>
<name>A0A7J3XYP1_9CREN</name>
<dbReference type="InterPro" id="IPR020825">
    <property type="entry name" value="Phe-tRNA_synthase-like_B3/B4"/>
</dbReference>
<evidence type="ECO:0000313" key="14">
    <source>
        <dbReference type="EMBL" id="HHP67675.1"/>
    </source>
</evidence>
<evidence type="ECO:0000256" key="4">
    <source>
        <dbReference type="ARBA" id="ARBA00012814"/>
    </source>
</evidence>
<evidence type="ECO:0000256" key="11">
    <source>
        <dbReference type="ARBA" id="ARBA00022917"/>
    </source>
</evidence>
<dbReference type="InterPro" id="IPR005147">
    <property type="entry name" value="tRNA_synthase_B5-dom"/>
</dbReference>
<reference evidence="14" key="1">
    <citation type="journal article" date="2020" name="mSystems">
        <title>Genome- and Community-Level Interaction Insights into Carbon Utilization and Element Cycling Functions of Hydrothermarchaeota in Hydrothermal Sediment.</title>
        <authorList>
            <person name="Zhou Z."/>
            <person name="Liu Y."/>
            <person name="Xu W."/>
            <person name="Pan J."/>
            <person name="Luo Z.H."/>
            <person name="Li M."/>
        </authorList>
    </citation>
    <scope>NUCLEOTIDE SEQUENCE [LARGE SCALE GENOMIC DNA]</scope>
    <source>
        <strain evidence="14">SpSt-110</strain>
    </source>
</reference>
<dbReference type="EC" id="6.1.1.20" evidence="4"/>
<dbReference type="SMART" id="SM00873">
    <property type="entry name" value="B3_4"/>
    <property type="match status" value="1"/>
</dbReference>
<evidence type="ECO:0000256" key="5">
    <source>
        <dbReference type="ARBA" id="ARBA00022490"/>
    </source>
</evidence>
<organism evidence="14">
    <name type="scientific">Thermogladius calderae</name>
    <dbReference type="NCBI Taxonomy" id="1200300"/>
    <lineage>
        <taxon>Archaea</taxon>
        <taxon>Thermoproteota</taxon>
        <taxon>Thermoprotei</taxon>
        <taxon>Desulfurococcales</taxon>
        <taxon>Desulfurococcaceae</taxon>
        <taxon>Thermogladius</taxon>
    </lineage>
</organism>
<dbReference type="InterPro" id="IPR041616">
    <property type="entry name" value="PheRS_beta_core"/>
</dbReference>
<dbReference type="InterPro" id="IPR004531">
    <property type="entry name" value="Phe-tRNA-synth_IIc_bsu_arc_euk"/>
</dbReference>
<dbReference type="SUPFAM" id="SSF56037">
    <property type="entry name" value="PheT/TilS domain"/>
    <property type="match status" value="1"/>
</dbReference>
<dbReference type="Gene3D" id="3.30.56.10">
    <property type="match status" value="2"/>
</dbReference>
<accession>A0A7J3XYP1</accession>
<dbReference type="GO" id="GO:0005524">
    <property type="term" value="F:ATP binding"/>
    <property type="evidence" value="ECO:0007669"/>
    <property type="project" value="UniProtKB-KW"/>
</dbReference>
<keyword evidence="9" id="KW-0067">ATP-binding</keyword>
<dbReference type="SUPFAM" id="SSF46955">
    <property type="entry name" value="Putative DNA-binding domain"/>
    <property type="match status" value="2"/>
</dbReference>
<evidence type="ECO:0000256" key="8">
    <source>
        <dbReference type="ARBA" id="ARBA00022741"/>
    </source>
</evidence>
<comment type="cofactor">
    <cofactor evidence="1">
        <name>Mg(2+)</name>
        <dbReference type="ChEBI" id="CHEBI:18420"/>
    </cofactor>
</comment>
<dbReference type="GO" id="GO:0006432">
    <property type="term" value="P:phenylalanyl-tRNA aminoacylation"/>
    <property type="evidence" value="ECO:0007669"/>
    <property type="project" value="InterPro"/>
</dbReference>
<keyword evidence="6 14" id="KW-0436">Ligase</keyword>
<dbReference type="GO" id="GO:0009328">
    <property type="term" value="C:phenylalanine-tRNA ligase complex"/>
    <property type="evidence" value="ECO:0007669"/>
    <property type="project" value="TreeGrafter"/>
</dbReference>
<evidence type="ECO:0000256" key="7">
    <source>
        <dbReference type="ARBA" id="ARBA00022723"/>
    </source>
</evidence>
<evidence type="ECO:0000256" key="6">
    <source>
        <dbReference type="ARBA" id="ARBA00022598"/>
    </source>
</evidence>
<comment type="similarity">
    <text evidence="3">Belongs to the phenylalanyl-tRNA synthetase beta subunit family. Type 2 subfamily.</text>
</comment>